<keyword evidence="4" id="KW-1185">Reference proteome</keyword>
<name>A0AAC9QVI1_EUBLI</name>
<evidence type="ECO:0000313" key="1">
    <source>
        <dbReference type="EMBL" id="ARD66497.1"/>
    </source>
</evidence>
<dbReference type="EMBL" id="JAQSVD010000017">
    <property type="protein sequence ID" value="MDE1472640.1"/>
    <property type="molecule type" value="Genomic_DNA"/>
</dbReference>
<evidence type="ECO:0000313" key="4">
    <source>
        <dbReference type="Proteomes" id="UP001215087"/>
    </source>
</evidence>
<dbReference type="Proteomes" id="UP000192391">
    <property type="component" value="Chromosome"/>
</dbReference>
<dbReference type="EMBL" id="CP019962">
    <property type="protein sequence ID" value="ARD66497.1"/>
    <property type="molecule type" value="Genomic_DNA"/>
</dbReference>
<evidence type="ECO:0000313" key="2">
    <source>
        <dbReference type="EMBL" id="MDE1472640.1"/>
    </source>
</evidence>
<evidence type="ECO:0000313" key="3">
    <source>
        <dbReference type="Proteomes" id="UP000192391"/>
    </source>
</evidence>
<reference evidence="1" key="1">
    <citation type="journal article" date="2015" name="Genome Announc.">
        <title>Draft Genome Sequence of Chemolithoautotrophic Acetogenic Butanol-Producing Eubacterium limosum ATCC 8486.</title>
        <authorList>
            <person name="Song Y."/>
            <person name="Cho B.K."/>
        </authorList>
    </citation>
    <scope>NUCLEOTIDE SEQUENCE</scope>
    <source>
        <strain evidence="1">ATCC 8486</strain>
    </source>
</reference>
<gene>
    <name evidence="1" type="ORF">B2M23_13535</name>
    <name evidence="2" type="ORF">PTZ04_20465</name>
</gene>
<protein>
    <submittedName>
        <fullName evidence="1">Uncharacterized protein</fullName>
    </submittedName>
</protein>
<accession>A0AAC9QVI1</accession>
<organism evidence="1 3">
    <name type="scientific">Eubacterium limosum</name>
    <dbReference type="NCBI Taxonomy" id="1736"/>
    <lineage>
        <taxon>Bacteria</taxon>
        <taxon>Bacillati</taxon>
        <taxon>Bacillota</taxon>
        <taxon>Clostridia</taxon>
        <taxon>Eubacteriales</taxon>
        <taxon>Eubacteriaceae</taxon>
        <taxon>Eubacterium</taxon>
    </lineage>
</organism>
<proteinExistence type="predicted"/>
<dbReference type="RefSeq" id="WP_038350731.1">
    <property type="nucleotide sequence ID" value="NZ_CP019962.1"/>
</dbReference>
<dbReference type="Proteomes" id="UP001215087">
    <property type="component" value="Unassembled WGS sequence"/>
</dbReference>
<dbReference type="AlphaFoldDB" id="A0AAC9QVI1"/>
<reference evidence="1" key="3">
    <citation type="submission" date="2017-02" db="EMBL/GenBank/DDBJ databases">
        <title>Integrative analysis reveals regulation of autotrophic growth of syngas fermenting bacteria at the translational level.</title>
        <authorList>
            <person name="Song Y."/>
            <person name="Shin J."/>
            <person name="Jeong Y."/>
            <person name="Jin S."/>
            <person name="Kim D.R."/>
            <person name="Kim S.C."/>
            <person name="Cho S."/>
            <person name="Cho B.-K."/>
        </authorList>
    </citation>
    <scope>NUCLEOTIDE SEQUENCE</scope>
    <source>
        <strain evidence="1">ATCC 8486</strain>
    </source>
</reference>
<sequence>MPKYTQQNQASNCGAFSIAYLLWELEKAAYQYDHPEDALAFIDAIYNAVKFGDSIYKFDDPVKSIMSSEHCSPVKMVNYLENQGIKTTCLIPVDPPFIAFIRAVNTSTLKPLFNFTYEDPLKALRPNQYTISMAVNTFDITDSDMLLHYVLIKKHAKNATCTVYDPSDGEENTDQSLSVGSPIAGSPWLYTGILIAVAS</sequence>
<reference evidence="3" key="2">
    <citation type="journal article" date="2017" name="Sci. Rep.">
        <title>Determination of the Genome and Primary Transcriptome of Syngas Fermenting Eubacterium limosum ATCC 8486.</title>
        <authorList>
            <person name="Song Y."/>
            <person name="Shin J."/>
            <person name="Jeong Y."/>
            <person name="Jin S."/>
            <person name="Lee J.K."/>
            <person name="Kim D.R."/>
            <person name="Kim S.C."/>
            <person name="Cho S."/>
            <person name="Cho B.K."/>
        </authorList>
    </citation>
    <scope>NUCLEOTIDE SEQUENCE [LARGE SCALE GENOMIC DNA]</scope>
    <source>
        <strain evidence="3">ATCC 8486</strain>
    </source>
</reference>
<reference evidence="2 4" key="4">
    <citation type="submission" date="2023-02" db="EMBL/GenBank/DDBJ databases">
        <title>Comparative genome analysis of Eubacterium limosum species.</title>
        <authorList>
            <person name="Bak J.E."/>
        </authorList>
    </citation>
    <scope>NUCLEOTIDE SEQUENCE [LARGE SCALE GENOMIC DNA]</scope>
    <source>
        <strain evidence="2 4">KGMB01548</strain>
    </source>
</reference>
<dbReference type="KEGG" id="elim:B2M23_13535"/>